<dbReference type="GO" id="GO:0046872">
    <property type="term" value="F:metal ion binding"/>
    <property type="evidence" value="ECO:0007669"/>
    <property type="project" value="UniProtKB-KW"/>
</dbReference>
<dbReference type="GO" id="GO:0051607">
    <property type="term" value="P:defense response to virus"/>
    <property type="evidence" value="ECO:0007669"/>
    <property type="project" value="UniProtKB-KW"/>
</dbReference>
<feature type="compositionally biased region" description="Polar residues" evidence="9">
    <location>
        <begin position="414"/>
        <end position="430"/>
    </location>
</feature>
<dbReference type="AlphaFoldDB" id="A0A6C0Y7L2"/>
<dbReference type="SUPFAM" id="SSF52540">
    <property type="entry name" value="P-loop containing nucleoside triphosphate hydrolases"/>
    <property type="match status" value="1"/>
</dbReference>
<comment type="similarity">
    <text evidence="1">In the N-terminal section; belongs to the CRISPR-associated nuclease Cas3-HD family.</text>
</comment>
<evidence type="ECO:0000313" key="11">
    <source>
        <dbReference type="EMBL" id="QIC72090.1"/>
    </source>
</evidence>
<keyword evidence="5" id="KW-0378">Hydrolase</keyword>
<gene>
    <name evidence="11" type="primary">cas3f</name>
    <name evidence="11" type="ORF">FSC09_17175</name>
</gene>
<dbReference type="PROSITE" id="PS51643">
    <property type="entry name" value="HD_CAS3"/>
    <property type="match status" value="1"/>
</dbReference>
<geneLocation type="plasmid" evidence="12">
    <name>pb18-3</name>
</geneLocation>
<keyword evidence="7" id="KW-0067">ATP-binding</keyword>
<evidence type="ECO:0000313" key="12">
    <source>
        <dbReference type="Proteomes" id="UP000503440"/>
    </source>
</evidence>
<accession>A0A6C0Y7L2</accession>
<keyword evidence="8" id="KW-0051">Antiviral defense</keyword>
<reference evidence="11 12" key="1">
    <citation type="submission" date="2019-09" db="EMBL/GenBank/DDBJ databases">
        <title>Non-baumannii Acinetobacter spp. carrying blaNDM-1 isolated in China.</title>
        <authorList>
            <person name="Cui C."/>
            <person name="Chen C."/>
            <person name="Sun J."/>
            <person name="Liu Y."/>
        </authorList>
    </citation>
    <scope>NUCLEOTIDE SEQUENCE [LARGE SCALE GENOMIC DNA]</scope>
    <source>
        <strain evidence="11 12">B18</strain>
        <plasmid evidence="12">pb18-3</plasmid>
    </source>
</reference>
<evidence type="ECO:0000256" key="6">
    <source>
        <dbReference type="ARBA" id="ARBA00022806"/>
    </source>
</evidence>
<protein>
    <submittedName>
        <fullName evidence="11">Type I-F CRISPR-associated helicase Cas3</fullName>
    </submittedName>
</protein>
<evidence type="ECO:0000259" key="10">
    <source>
        <dbReference type="PROSITE" id="PS51643"/>
    </source>
</evidence>
<evidence type="ECO:0000256" key="3">
    <source>
        <dbReference type="ARBA" id="ARBA00022723"/>
    </source>
</evidence>
<dbReference type="GO" id="GO:0016787">
    <property type="term" value="F:hydrolase activity"/>
    <property type="evidence" value="ECO:0007669"/>
    <property type="project" value="UniProtKB-KW"/>
</dbReference>
<dbReference type="InterPro" id="IPR006483">
    <property type="entry name" value="CRISPR-assoc_Cas3_HD"/>
</dbReference>
<name>A0A6C0Y7L2_9GAMM</name>
<dbReference type="InterPro" id="IPR038257">
    <property type="entry name" value="CRISPR-assoc_Cas3_HD_sf"/>
</dbReference>
<comment type="similarity">
    <text evidence="2">In the central section; belongs to the CRISPR-associated helicase Cas3 family.</text>
</comment>
<evidence type="ECO:0000256" key="2">
    <source>
        <dbReference type="ARBA" id="ARBA00009046"/>
    </source>
</evidence>
<evidence type="ECO:0000256" key="9">
    <source>
        <dbReference type="SAM" id="MobiDB-lite"/>
    </source>
</evidence>
<dbReference type="Gene3D" id="1.10.3210.30">
    <property type="match status" value="1"/>
</dbReference>
<keyword evidence="11" id="KW-0614">Plasmid</keyword>
<dbReference type="InterPro" id="IPR054712">
    <property type="entry name" value="Cas3-like_dom"/>
</dbReference>
<dbReference type="InterPro" id="IPR013395">
    <property type="entry name" value="CRISPR-assoc_Cas3_yers"/>
</dbReference>
<evidence type="ECO:0000256" key="1">
    <source>
        <dbReference type="ARBA" id="ARBA00006847"/>
    </source>
</evidence>
<dbReference type="EMBL" id="CP044458">
    <property type="protein sequence ID" value="QIC72090.1"/>
    <property type="molecule type" value="Genomic_DNA"/>
</dbReference>
<dbReference type="GO" id="GO:0004386">
    <property type="term" value="F:helicase activity"/>
    <property type="evidence" value="ECO:0007669"/>
    <property type="project" value="UniProtKB-KW"/>
</dbReference>
<dbReference type="Proteomes" id="UP000503440">
    <property type="component" value="Plasmid pB18-3"/>
</dbReference>
<feature type="domain" description="HD Cas3-type" evidence="10">
    <location>
        <begin position="12"/>
        <end position="239"/>
    </location>
</feature>
<proteinExistence type="inferred from homology"/>
<sequence length="1026" mass="116219">MRYVLYVFYKGESKMVHSNLFLEAVESLASISALLHDWGKANELFQNKLVELNLSGDPLRHEWVSCLILKGLILQSGNTKSDTLWLNLLVNQSWNEQAIKDLVLQMSDQESPLKSLPPTAQLIAWLVVTHHRLPDLKNESIRDSFAGTHISTLSGMLNIITANWGYSTKFDADYKTRLQHCLNFNNGLLSQSEQWMDSLKTQATRLLELAPTIQQALDNGCWRVLLHHARLCMMLGDHYYSSCDKDKNWKSAVSLFANTDPKSHELKQQLDEHLVHVGRHAADIAKQLPSFIDEMGSAQNLIKLQKRAKGFEWQDTGVDTIRALRAVNPGAENLGWFVVNMASTGKGKTIANAKFMQAMSHNEHSLRYVLALGLRTLTLQTGDSYTDDIGLTKEQLAVVIGSSAVRELHENGKEQNTAKAVPQEEQSGSESAENLMDADLVYTPVSAPESLQVFFNGRQKEQNQAFLYKPVLVCTIDHIIGATETVRGGKYILPALRLLSSDLVIDEVDDFSTEDFIPISRLVHLAGMLGRKVMVSSATIPPALAEGLFNAYQQGWELYSKFSGKPNQTVAMWVDEFTAATKVIDQEPCQTYAQSHNEFVAHRVIELRDQKVKHRSKIVECTDLQAAKEQKLLDDSLAQQYYERIKTQIQDFHLLHHTVDEPTGKKVSFGIVRVANIPPCVALTQYLLNADWDADITPRIMSYHSRQILLLRSEQERHLDSVLKRKEKKGQQPVAFSNPVIRAHIDAAQTENVTFVVVATPVAEVGRDHDYDWAVVEPSSFRSIIQLSGRVLRHRPVQEDMTDANIALMQLNVRGLRNAKVAYTKPGFEKDNSKFRLKTKDLSKLINTTNTAINAVPRIQSQQVLKPTEQLADLEHAVIANVLTNYQKHGAKTMNAWLNETWFLTALHQNFFPFRKSSPSILLYAIFDGPQLRFCEKNKFGEFIDRTGAYKISMYTLNPLEKERLWLDRDYYDILRCKALEARNEVGNVDEITERLSKWYGEVVLPKYDESKALIYSDQFGLVVKN</sequence>
<dbReference type="Pfam" id="PF22590">
    <property type="entry name" value="Cas3-like_C_2"/>
    <property type="match status" value="1"/>
</dbReference>
<keyword evidence="6" id="KW-0347">Helicase</keyword>
<dbReference type="NCBIfam" id="TIGR02562">
    <property type="entry name" value="cas3_yersinia"/>
    <property type="match status" value="1"/>
</dbReference>
<evidence type="ECO:0000256" key="5">
    <source>
        <dbReference type="ARBA" id="ARBA00022801"/>
    </source>
</evidence>
<keyword evidence="3" id="KW-0479">Metal-binding</keyword>
<dbReference type="InterPro" id="IPR027417">
    <property type="entry name" value="P-loop_NTPase"/>
</dbReference>
<evidence type="ECO:0000256" key="4">
    <source>
        <dbReference type="ARBA" id="ARBA00022741"/>
    </source>
</evidence>
<evidence type="ECO:0000256" key="8">
    <source>
        <dbReference type="ARBA" id="ARBA00023118"/>
    </source>
</evidence>
<dbReference type="GO" id="GO:0005524">
    <property type="term" value="F:ATP binding"/>
    <property type="evidence" value="ECO:0007669"/>
    <property type="project" value="UniProtKB-KW"/>
</dbReference>
<feature type="region of interest" description="Disordered" evidence="9">
    <location>
        <begin position="410"/>
        <end position="430"/>
    </location>
</feature>
<evidence type="ECO:0000256" key="7">
    <source>
        <dbReference type="ARBA" id="ARBA00022840"/>
    </source>
</evidence>
<keyword evidence="4" id="KW-0547">Nucleotide-binding</keyword>
<organism evidence="11 12">
    <name type="scientific">Acinetobacter indicus</name>
    <dbReference type="NCBI Taxonomy" id="756892"/>
    <lineage>
        <taxon>Bacteria</taxon>
        <taxon>Pseudomonadati</taxon>
        <taxon>Pseudomonadota</taxon>
        <taxon>Gammaproteobacteria</taxon>
        <taxon>Moraxellales</taxon>
        <taxon>Moraxellaceae</taxon>
        <taxon>Acinetobacter</taxon>
    </lineage>
</organism>